<dbReference type="Proteomes" id="UP000039021">
    <property type="component" value="Unassembled WGS sequence"/>
</dbReference>
<evidence type="ECO:0000313" key="1">
    <source>
        <dbReference type="EMBL" id="COY32791.1"/>
    </source>
</evidence>
<organism evidence="1 2">
    <name type="scientific">Mycobacterium tuberculosis</name>
    <dbReference type="NCBI Taxonomy" id="1773"/>
    <lineage>
        <taxon>Bacteria</taxon>
        <taxon>Bacillati</taxon>
        <taxon>Actinomycetota</taxon>
        <taxon>Actinomycetes</taxon>
        <taxon>Mycobacteriales</taxon>
        <taxon>Mycobacteriaceae</taxon>
        <taxon>Mycobacterium</taxon>
        <taxon>Mycobacterium tuberculosis complex</taxon>
    </lineage>
</organism>
<proteinExistence type="predicted"/>
<dbReference type="AlphaFoldDB" id="A0A916LBP0"/>
<protein>
    <submittedName>
        <fullName evidence="1">Uncharacterized protein</fullName>
    </submittedName>
</protein>
<gene>
    <name evidence="1" type="ORF">ERS007739_02438</name>
</gene>
<reference evidence="2" key="1">
    <citation type="submission" date="2015-03" db="EMBL/GenBank/DDBJ databases">
        <authorList>
            <consortium name="Pathogen Informatics"/>
        </authorList>
    </citation>
    <scope>NUCLEOTIDE SEQUENCE [LARGE SCALE GENOMIC DNA]</scope>
    <source>
        <strain evidence="2">N09902308</strain>
    </source>
</reference>
<name>A0A916LBP0_MYCTX</name>
<accession>A0A916LBP0</accession>
<comment type="caution">
    <text evidence="1">The sequence shown here is derived from an EMBL/GenBank/DDBJ whole genome shotgun (WGS) entry which is preliminary data.</text>
</comment>
<evidence type="ECO:0000313" key="2">
    <source>
        <dbReference type="Proteomes" id="UP000039021"/>
    </source>
</evidence>
<dbReference type="EMBL" id="CSBK01001117">
    <property type="protein sequence ID" value="COY32791.1"/>
    <property type="molecule type" value="Genomic_DNA"/>
</dbReference>
<sequence>MAQAVGGPEDCQRGVSLKLVDKSTVMVHFIDDYREEPVE</sequence>